<organism evidence="2 3">
    <name type="scientific">Gracilibacillus kekensis</name>
    <dbReference type="NCBI Taxonomy" id="1027249"/>
    <lineage>
        <taxon>Bacteria</taxon>
        <taxon>Bacillati</taxon>
        <taxon>Bacillota</taxon>
        <taxon>Bacilli</taxon>
        <taxon>Bacillales</taxon>
        <taxon>Bacillaceae</taxon>
        <taxon>Gracilibacillus</taxon>
    </lineage>
</organism>
<dbReference type="STRING" id="1027249.SAMN05216179_3684"/>
<dbReference type="SUPFAM" id="SSF52833">
    <property type="entry name" value="Thioredoxin-like"/>
    <property type="match status" value="1"/>
</dbReference>
<dbReference type="Proteomes" id="UP000184184">
    <property type="component" value="Unassembled WGS sequence"/>
</dbReference>
<dbReference type="PANTHER" id="PTHR13887">
    <property type="entry name" value="GLUTATHIONE S-TRANSFERASE KAPPA"/>
    <property type="match status" value="1"/>
</dbReference>
<keyword evidence="3" id="KW-1185">Reference proteome</keyword>
<evidence type="ECO:0000313" key="3">
    <source>
        <dbReference type="Proteomes" id="UP000184184"/>
    </source>
</evidence>
<dbReference type="OrthoDB" id="9799122at2"/>
<dbReference type="Pfam" id="PF01323">
    <property type="entry name" value="DSBA"/>
    <property type="match status" value="1"/>
</dbReference>
<accession>A0A1M7QVZ0</accession>
<dbReference type="EMBL" id="FRCZ01000010">
    <property type="protein sequence ID" value="SHN36112.1"/>
    <property type="molecule type" value="Genomic_DNA"/>
</dbReference>
<dbReference type="InterPro" id="IPR036249">
    <property type="entry name" value="Thioredoxin-like_sf"/>
</dbReference>
<dbReference type="CDD" id="cd03024">
    <property type="entry name" value="DsbA_FrnE"/>
    <property type="match status" value="1"/>
</dbReference>
<feature type="domain" description="DSBA-like thioredoxin" evidence="1">
    <location>
        <begin position="2"/>
        <end position="205"/>
    </location>
</feature>
<reference evidence="2 3" key="1">
    <citation type="submission" date="2016-11" db="EMBL/GenBank/DDBJ databases">
        <authorList>
            <person name="Jaros S."/>
            <person name="Januszkiewicz K."/>
            <person name="Wedrychowicz H."/>
        </authorList>
    </citation>
    <scope>NUCLEOTIDE SEQUENCE [LARGE SCALE GENOMIC DNA]</scope>
    <source>
        <strain evidence="2 3">CGMCC 1.10681</strain>
    </source>
</reference>
<dbReference type="RefSeq" id="WP_073203269.1">
    <property type="nucleotide sequence ID" value="NZ_FRCZ01000010.1"/>
</dbReference>
<evidence type="ECO:0000259" key="1">
    <source>
        <dbReference type="Pfam" id="PF01323"/>
    </source>
</evidence>
<protein>
    <submittedName>
        <fullName evidence="2">Protein disulfide-isomerase</fullName>
    </submittedName>
</protein>
<dbReference type="GO" id="GO:0016491">
    <property type="term" value="F:oxidoreductase activity"/>
    <property type="evidence" value="ECO:0007669"/>
    <property type="project" value="InterPro"/>
</dbReference>
<sequence length="233" mass="26660">MQIEIWSDFVCPFCYIGKKRLEQALERFPEKLNVSIQYKSFELDPNAPNYNGKNIHEALASKYNMTIEQAQKANQQIAEQAKTVGLEFVFDTMKPGNTFHAHRLSKYAATINREAEYVDTMLYHYFTLSKDLSDPNSLRTITKDIGFDENEVNNILENESLYADLVKNDQKEANKLGITGVPFFVINKKYAISGAQPIETFMQAVEKVVEEENQELESLNIKQGSFCDGENCK</sequence>
<dbReference type="InterPro" id="IPR001853">
    <property type="entry name" value="DSBA-like_thioredoxin_dom"/>
</dbReference>
<dbReference type="GO" id="GO:0016853">
    <property type="term" value="F:isomerase activity"/>
    <property type="evidence" value="ECO:0007669"/>
    <property type="project" value="UniProtKB-KW"/>
</dbReference>
<evidence type="ECO:0000313" key="2">
    <source>
        <dbReference type="EMBL" id="SHN36112.1"/>
    </source>
</evidence>
<proteinExistence type="predicted"/>
<name>A0A1M7QVZ0_9BACI</name>
<gene>
    <name evidence="2" type="ORF">SAMN05216179_3684</name>
</gene>
<dbReference type="PANTHER" id="PTHR13887:SF41">
    <property type="entry name" value="THIOREDOXIN SUPERFAMILY PROTEIN"/>
    <property type="match status" value="1"/>
</dbReference>
<dbReference type="AlphaFoldDB" id="A0A1M7QVZ0"/>
<keyword evidence="2" id="KW-0413">Isomerase</keyword>
<dbReference type="Gene3D" id="3.40.30.10">
    <property type="entry name" value="Glutaredoxin"/>
    <property type="match status" value="1"/>
</dbReference>